<evidence type="ECO:0000313" key="7">
    <source>
        <dbReference type="EMBL" id="SDJ12817.1"/>
    </source>
</evidence>
<keyword evidence="4" id="KW-0904">Protein phosphatase</keyword>
<dbReference type="Gene3D" id="3.40.50.2300">
    <property type="match status" value="1"/>
</dbReference>
<evidence type="ECO:0000256" key="2">
    <source>
        <dbReference type="ARBA" id="ARBA00013064"/>
    </source>
</evidence>
<dbReference type="InterPro" id="IPR036196">
    <property type="entry name" value="Ptyr_pPase_sf"/>
</dbReference>
<dbReference type="PANTHER" id="PTHR11717:SF7">
    <property type="entry name" value="LOW MOLECULAR WEIGHT PHOSPHOTYROSINE PROTEIN PHOSPHATASE"/>
    <property type="match status" value="1"/>
</dbReference>
<dbReference type="EMBL" id="FNEM01000005">
    <property type="protein sequence ID" value="SDJ12817.1"/>
    <property type="molecule type" value="Genomic_DNA"/>
</dbReference>
<comment type="similarity">
    <text evidence="1">Belongs to the low molecular weight phosphotyrosine protein phosphatase family.</text>
</comment>
<keyword evidence="3" id="KW-0378">Hydrolase</keyword>
<dbReference type="Pfam" id="PF01451">
    <property type="entry name" value="LMWPc"/>
    <property type="match status" value="1"/>
</dbReference>
<evidence type="ECO:0000256" key="1">
    <source>
        <dbReference type="ARBA" id="ARBA00011063"/>
    </source>
</evidence>
<dbReference type="Proteomes" id="UP000199527">
    <property type="component" value="Unassembled WGS sequence"/>
</dbReference>
<dbReference type="InterPro" id="IPR017867">
    <property type="entry name" value="Tyr_phospatase_low_mol_wt"/>
</dbReference>
<dbReference type="AlphaFoldDB" id="A0A1G8R765"/>
<evidence type="ECO:0000313" key="8">
    <source>
        <dbReference type="Proteomes" id="UP000199527"/>
    </source>
</evidence>
<dbReference type="InterPro" id="IPR023485">
    <property type="entry name" value="Ptyr_pPase"/>
</dbReference>
<dbReference type="PANTHER" id="PTHR11717">
    <property type="entry name" value="LOW MOLECULAR WEIGHT PROTEIN TYROSINE PHOSPHATASE"/>
    <property type="match status" value="1"/>
</dbReference>
<accession>A0A1G8R765</accession>
<feature type="active site" evidence="5">
    <location>
        <position position="6"/>
    </location>
</feature>
<protein>
    <recommendedName>
        <fullName evidence="2">protein-tyrosine-phosphatase</fullName>
        <ecNumber evidence="2">3.1.3.48</ecNumber>
    </recommendedName>
</protein>
<keyword evidence="8" id="KW-1185">Reference proteome</keyword>
<feature type="domain" description="Phosphotyrosine protein phosphatase I" evidence="6">
    <location>
        <begin position="2"/>
        <end position="135"/>
    </location>
</feature>
<name>A0A1G8R765_9GAMM</name>
<organism evidence="7 8">
    <name type="scientific">Ferrimonas sediminum</name>
    <dbReference type="NCBI Taxonomy" id="718193"/>
    <lineage>
        <taxon>Bacteria</taxon>
        <taxon>Pseudomonadati</taxon>
        <taxon>Pseudomonadota</taxon>
        <taxon>Gammaproteobacteria</taxon>
        <taxon>Alteromonadales</taxon>
        <taxon>Ferrimonadaceae</taxon>
        <taxon>Ferrimonas</taxon>
    </lineage>
</organism>
<evidence type="ECO:0000256" key="3">
    <source>
        <dbReference type="ARBA" id="ARBA00022801"/>
    </source>
</evidence>
<dbReference type="PRINTS" id="PR00719">
    <property type="entry name" value="LMWPTPASE"/>
</dbReference>
<feature type="active site" description="Proton donor" evidence="5">
    <location>
        <position position="109"/>
    </location>
</feature>
<evidence type="ECO:0000259" key="6">
    <source>
        <dbReference type="SMART" id="SM00226"/>
    </source>
</evidence>
<evidence type="ECO:0000256" key="5">
    <source>
        <dbReference type="PIRSR" id="PIRSR617867-1"/>
    </source>
</evidence>
<evidence type="ECO:0000256" key="4">
    <source>
        <dbReference type="ARBA" id="ARBA00022912"/>
    </source>
</evidence>
<dbReference type="InterPro" id="IPR050438">
    <property type="entry name" value="LMW_PTPase"/>
</dbReference>
<dbReference type="OrthoDB" id="9784339at2"/>
<dbReference type="SUPFAM" id="SSF52788">
    <property type="entry name" value="Phosphotyrosine protein phosphatases I"/>
    <property type="match status" value="1"/>
</dbReference>
<dbReference type="GO" id="GO:0004725">
    <property type="term" value="F:protein tyrosine phosphatase activity"/>
    <property type="evidence" value="ECO:0007669"/>
    <property type="project" value="UniProtKB-EC"/>
</dbReference>
<dbReference type="SMART" id="SM00226">
    <property type="entry name" value="LMWPc"/>
    <property type="match status" value="1"/>
</dbReference>
<sequence length="137" mass="15122">MGNICRSPTAEAVFGHRFEAAGLKVELDSAGTLAYHAGETPDSRSAAAGCRRGYDFSGIRARQVRDEDFEHFDLILSADRSNLSDLRQRCPSHLTYKLGMIIDGAEVPDPYYGGSDGFERVLDLLEVAADQWLARLR</sequence>
<dbReference type="CDD" id="cd16343">
    <property type="entry name" value="LMWPTP"/>
    <property type="match status" value="1"/>
</dbReference>
<gene>
    <name evidence="7" type="ORF">SAMN04488540_10584</name>
</gene>
<reference evidence="8" key="1">
    <citation type="submission" date="2016-10" db="EMBL/GenBank/DDBJ databases">
        <authorList>
            <person name="Varghese N."/>
            <person name="Submissions S."/>
        </authorList>
    </citation>
    <scope>NUCLEOTIDE SEQUENCE [LARGE SCALE GENOMIC DNA]</scope>
    <source>
        <strain evidence="8">DSM 23317</strain>
    </source>
</reference>
<dbReference type="EC" id="3.1.3.48" evidence="2"/>
<proteinExistence type="inferred from homology"/>